<protein>
    <submittedName>
        <fullName evidence="1">Zinc transporter 1-like</fullName>
    </submittedName>
</protein>
<evidence type="ECO:0000313" key="1">
    <source>
        <dbReference type="EMBL" id="MBX03829.1"/>
    </source>
</evidence>
<sequence>MLSAITTMLIDAFATTYYKRSHFNRSSLEDGNDVKMVPLQHVAHLHVLVHAMHGHAHGAVLFFC</sequence>
<reference evidence="1" key="1">
    <citation type="submission" date="2018-02" db="EMBL/GenBank/DDBJ databases">
        <title>Rhizophora mucronata_Transcriptome.</title>
        <authorList>
            <person name="Meera S.P."/>
            <person name="Sreeshan A."/>
            <person name="Augustine A."/>
        </authorList>
    </citation>
    <scope>NUCLEOTIDE SEQUENCE</scope>
    <source>
        <tissue evidence="1">Leaf</tissue>
    </source>
</reference>
<name>A0A2P2KDN2_RHIMU</name>
<organism evidence="1">
    <name type="scientific">Rhizophora mucronata</name>
    <name type="common">Asiatic mangrove</name>
    <dbReference type="NCBI Taxonomy" id="61149"/>
    <lineage>
        <taxon>Eukaryota</taxon>
        <taxon>Viridiplantae</taxon>
        <taxon>Streptophyta</taxon>
        <taxon>Embryophyta</taxon>
        <taxon>Tracheophyta</taxon>
        <taxon>Spermatophyta</taxon>
        <taxon>Magnoliopsida</taxon>
        <taxon>eudicotyledons</taxon>
        <taxon>Gunneridae</taxon>
        <taxon>Pentapetalae</taxon>
        <taxon>rosids</taxon>
        <taxon>fabids</taxon>
        <taxon>Malpighiales</taxon>
        <taxon>Rhizophoraceae</taxon>
        <taxon>Rhizophora</taxon>
    </lineage>
</organism>
<proteinExistence type="predicted"/>
<dbReference type="EMBL" id="GGEC01023345">
    <property type="protein sequence ID" value="MBX03829.1"/>
    <property type="molecule type" value="Transcribed_RNA"/>
</dbReference>
<dbReference type="AlphaFoldDB" id="A0A2P2KDN2"/>
<accession>A0A2P2KDN2</accession>